<evidence type="ECO:0000313" key="11">
    <source>
        <dbReference type="EMBL" id="OAE29360.1"/>
    </source>
</evidence>
<comment type="function">
    <text evidence="6">Catalyzes the conversion of 7,8-dihydroneopterin into 6-hydroxymethyl-7,8-dihydropterin, a biosynthetic precursor of the vitamin tetrahydrofolate. Can use L-threo-dihydroneopterin and D-erythro-dihydroneopterin as substrates for the formation of 6-hydroxymethyldihydropterin, but it can also catalyze the epimerization of carbon 2' of dihydroneopterin and dihydromonapterin.</text>
</comment>
<dbReference type="EMBL" id="AP019868">
    <property type="protein sequence ID" value="BBN06776.1"/>
    <property type="molecule type" value="Genomic_DNA"/>
</dbReference>
<proteinExistence type="inferred from homology"/>
<feature type="domain" description="Dihydroneopterin aldolase/epimerase" evidence="9">
    <location>
        <begin position="78"/>
        <end position="191"/>
    </location>
</feature>
<dbReference type="PANTHER" id="PTHR42844">
    <property type="entry name" value="DIHYDRONEOPTERIN ALDOLASE 1-RELATED"/>
    <property type="match status" value="1"/>
</dbReference>
<keyword evidence="5 8" id="KW-0456">Lyase</keyword>
<dbReference type="SUPFAM" id="SSF55620">
    <property type="entry name" value="Tetrahydrobiopterin biosynthesis enzymes-like"/>
    <property type="match status" value="1"/>
</dbReference>
<protein>
    <recommendedName>
        <fullName evidence="8">7,8-dihydroneopterin aldolase</fullName>
        <ecNumber evidence="8">4.1.2.25</ecNumber>
    </recommendedName>
</protein>
<sequence length="200" mass="22329">MAQRLSAAVIRAVRNCSEYHLRRCRAAPNGGALQCWEDAQGHPRVFNHAVAAFRRSSSSYEGSGEPYIPERVKGKDRLIIRGGKFQGYHGVIDEEKILGQKFMVDVDAWVDLKKCGTSDDVNDTVSYADVFSIMQKIVEGPTFDLVEKVAHEIAREVLAAHPSITEMRVRVYKQAPPITGYVESLGIEVFRTPSDFVSRS</sequence>
<accession>A0A176W8E7</accession>
<evidence type="ECO:0000313" key="10">
    <source>
        <dbReference type="EMBL" id="BBN06776.1"/>
    </source>
</evidence>
<dbReference type="Proteomes" id="UP001162541">
    <property type="component" value="Chromosome 3"/>
</dbReference>
<dbReference type="InterPro" id="IPR006156">
    <property type="entry name" value="Dihydroneopterin_aldolase"/>
</dbReference>
<reference evidence="13" key="3">
    <citation type="journal article" date="2020" name="Curr. Biol.">
        <title>Chromatin organization in early land plants reveals an ancestral association between H3K27me3, transposons, and constitutive heterochromatin.</title>
        <authorList>
            <person name="Montgomery S.A."/>
            <person name="Tanizawa Y."/>
            <person name="Galik B."/>
            <person name="Wang N."/>
            <person name="Ito T."/>
            <person name="Mochizuki T."/>
            <person name="Akimcheva S."/>
            <person name="Bowman J.L."/>
            <person name="Cognat V."/>
            <person name="Marechal-Drouard L."/>
            <person name="Ekker H."/>
            <person name="Hong S.F."/>
            <person name="Kohchi T."/>
            <person name="Lin S.S."/>
            <person name="Liu L.D."/>
            <person name="Nakamura Y."/>
            <person name="Valeeva L.R."/>
            <person name="Shakirov E.V."/>
            <person name="Shippen D.E."/>
            <person name="Wei W.L."/>
            <person name="Yagura M."/>
            <person name="Yamaoka S."/>
            <person name="Yamato K.T."/>
            <person name="Liu C."/>
            <person name="Berger F."/>
        </authorList>
    </citation>
    <scope>NUCLEOTIDE SEQUENCE [LARGE SCALE GENOMIC DNA]</scope>
    <source>
        <strain evidence="13">Tak-1</strain>
    </source>
</reference>
<gene>
    <name evidence="11" type="ORF">AXG93_4831s1200</name>
    <name evidence="10" type="ORF">Mp_3g23820</name>
</gene>
<dbReference type="Proteomes" id="UP000077202">
    <property type="component" value="Unassembled WGS sequence"/>
</dbReference>
<evidence type="ECO:0000256" key="2">
    <source>
        <dbReference type="ARBA" id="ARBA00005013"/>
    </source>
</evidence>
<comment type="pathway">
    <text evidence="2 8">Cofactor biosynthesis; tetrahydrofolate biosynthesis; 2-amino-4-hydroxy-6-hydroxymethyl-7,8-dihydropteridine diphosphate from 7,8-dihydroneopterin triphosphate: step 3/4.</text>
</comment>
<organism evidence="11 12">
    <name type="scientific">Marchantia polymorpha subsp. ruderalis</name>
    <dbReference type="NCBI Taxonomy" id="1480154"/>
    <lineage>
        <taxon>Eukaryota</taxon>
        <taxon>Viridiplantae</taxon>
        <taxon>Streptophyta</taxon>
        <taxon>Embryophyta</taxon>
        <taxon>Marchantiophyta</taxon>
        <taxon>Marchantiopsida</taxon>
        <taxon>Marchantiidae</taxon>
        <taxon>Marchantiales</taxon>
        <taxon>Marchantiaceae</taxon>
        <taxon>Marchantia</taxon>
    </lineage>
</organism>
<dbReference type="InterPro" id="IPR006157">
    <property type="entry name" value="FolB_dom"/>
</dbReference>
<dbReference type="SMART" id="SM00905">
    <property type="entry name" value="FolB"/>
    <property type="match status" value="1"/>
</dbReference>
<dbReference type="GO" id="GO:0046654">
    <property type="term" value="P:tetrahydrofolate biosynthetic process"/>
    <property type="evidence" value="ECO:0007669"/>
    <property type="project" value="UniProtKB-UniRule"/>
</dbReference>
<dbReference type="NCBIfam" id="TIGR00525">
    <property type="entry name" value="folB"/>
    <property type="match status" value="1"/>
</dbReference>
<evidence type="ECO:0000256" key="6">
    <source>
        <dbReference type="ARBA" id="ARBA00055579"/>
    </source>
</evidence>
<evidence type="ECO:0000313" key="13">
    <source>
        <dbReference type="Proteomes" id="UP001162541"/>
    </source>
</evidence>
<evidence type="ECO:0000256" key="4">
    <source>
        <dbReference type="ARBA" id="ARBA00022909"/>
    </source>
</evidence>
<keyword evidence="4 8" id="KW-0289">Folate biosynthesis</keyword>
<dbReference type="FunFam" id="3.30.1130.10:FF:000003">
    <property type="entry name" value="7,8-dihydroneopterin aldolase"/>
    <property type="match status" value="1"/>
</dbReference>
<evidence type="ECO:0000259" key="9">
    <source>
        <dbReference type="SMART" id="SM00905"/>
    </source>
</evidence>
<evidence type="ECO:0000256" key="1">
    <source>
        <dbReference type="ARBA" id="ARBA00001353"/>
    </source>
</evidence>
<dbReference type="Gene3D" id="3.30.1130.10">
    <property type="match status" value="1"/>
</dbReference>
<keyword evidence="12" id="KW-1185">Reference proteome</keyword>
<dbReference type="AlphaFoldDB" id="A0A176W8E7"/>
<evidence type="ECO:0000256" key="7">
    <source>
        <dbReference type="ARBA" id="ARBA00063311"/>
    </source>
</evidence>
<dbReference type="EC" id="4.1.2.25" evidence="8"/>
<evidence type="ECO:0000256" key="8">
    <source>
        <dbReference type="RuleBase" id="RU362079"/>
    </source>
</evidence>
<dbReference type="Pfam" id="PF02152">
    <property type="entry name" value="FolB"/>
    <property type="match status" value="1"/>
</dbReference>
<dbReference type="PANTHER" id="PTHR42844:SF1">
    <property type="entry name" value="DIHYDRONEOPTERIN ALDOLASE 1-RELATED"/>
    <property type="match status" value="1"/>
</dbReference>
<reference evidence="11 12" key="1">
    <citation type="submission" date="2016-03" db="EMBL/GenBank/DDBJ databases">
        <title>Mechanisms controlling the formation of the plant cell surface in tip-growing cells are functionally conserved among land plants.</title>
        <authorList>
            <person name="Honkanen S."/>
            <person name="Jones V.A."/>
            <person name="Morieri G."/>
            <person name="Champion C."/>
            <person name="Hetherington A.J."/>
            <person name="Kelly S."/>
            <person name="Saint-Marcoux D."/>
            <person name="Proust H."/>
            <person name="Prescott H."/>
            <person name="Dolan L."/>
        </authorList>
    </citation>
    <scope>NUCLEOTIDE SEQUENCE [LARGE SCALE GENOMIC DNA]</scope>
    <source>
        <strain evidence="12">cv. Tak-1 and cv. Tak-2</strain>
        <tissue evidence="11">Whole gametophyte</tissue>
    </source>
</reference>
<evidence type="ECO:0000313" key="12">
    <source>
        <dbReference type="Proteomes" id="UP000077202"/>
    </source>
</evidence>
<comment type="subunit">
    <text evidence="7">Homooctamer. Forms a hollow cylinder assembled from two ring-shaped tetramers.</text>
</comment>
<evidence type="ECO:0000256" key="3">
    <source>
        <dbReference type="ARBA" id="ARBA00005708"/>
    </source>
</evidence>
<evidence type="ECO:0000256" key="5">
    <source>
        <dbReference type="ARBA" id="ARBA00023239"/>
    </source>
</evidence>
<dbReference type="UniPathway" id="UPA00077">
    <property type="reaction ID" value="UER00154"/>
</dbReference>
<dbReference type="InterPro" id="IPR043133">
    <property type="entry name" value="GTP-CH-I_C/QueF"/>
</dbReference>
<dbReference type="NCBIfam" id="TIGR00526">
    <property type="entry name" value="folB_dom"/>
    <property type="match status" value="1"/>
</dbReference>
<dbReference type="GO" id="GO:0046656">
    <property type="term" value="P:folic acid biosynthetic process"/>
    <property type="evidence" value="ECO:0007669"/>
    <property type="project" value="UniProtKB-UniRule"/>
</dbReference>
<comment type="catalytic activity">
    <reaction evidence="1 8">
        <text>7,8-dihydroneopterin = 6-hydroxymethyl-7,8-dihydropterin + glycolaldehyde</text>
        <dbReference type="Rhea" id="RHEA:10540"/>
        <dbReference type="ChEBI" id="CHEBI:17001"/>
        <dbReference type="ChEBI" id="CHEBI:17071"/>
        <dbReference type="ChEBI" id="CHEBI:44841"/>
        <dbReference type="EC" id="4.1.2.25"/>
    </reaction>
</comment>
<reference evidence="10" key="2">
    <citation type="journal article" date="2019" name="Curr. Biol.">
        <title>Chromatin organization in early land plants reveals an ancestral association between H3K27me3, transposons, and constitutive heterochromatin.</title>
        <authorList>
            <person name="Montgomery S.A."/>
            <person name="Tanizawa Y."/>
            <person name="Galik B."/>
            <person name="Wang N."/>
            <person name="Ito T."/>
            <person name="Mochizuki T."/>
            <person name="Akimcheva S."/>
            <person name="Bowman J."/>
            <person name="Cognat V."/>
            <person name="Drouard L."/>
            <person name="Ekker H."/>
            <person name="Houng S."/>
            <person name="Kohchi T."/>
            <person name="Lin S."/>
            <person name="Liu L.D."/>
            <person name="Nakamura Y."/>
            <person name="Valeeva L.R."/>
            <person name="Shakirov E.V."/>
            <person name="Shippen D.E."/>
            <person name="Wei W."/>
            <person name="Yagura M."/>
            <person name="Yamaoka S."/>
            <person name="Yamato K.T."/>
            <person name="Liu C."/>
            <person name="Berger F."/>
        </authorList>
    </citation>
    <scope>NUCLEOTIDE SEQUENCE [LARGE SCALE GENOMIC DNA]</scope>
    <source>
        <strain evidence="10">Tak-1</strain>
    </source>
</reference>
<name>A0A176W8E7_MARPO</name>
<dbReference type="EMBL" id="LVLJ01001470">
    <property type="protein sequence ID" value="OAE29360.1"/>
    <property type="molecule type" value="Genomic_DNA"/>
</dbReference>
<comment type="similarity">
    <text evidence="3 8">Belongs to the DHNA family.</text>
</comment>
<comment type="function">
    <text evidence="8">Catalyzes the conversion of 7,8-dihydroneopterin to 6-hydroxymethyl-7,8-dihydropterin.</text>
</comment>
<dbReference type="GO" id="GO:0004150">
    <property type="term" value="F:dihydroneopterin aldolase activity"/>
    <property type="evidence" value="ECO:0007669"/>
    <property type="project" value="UniProtKB-UniRule"/>
</dbReference>
<dbReference type="CDD" id="cd00534">
    <property type="entry name" value="DHNA_DHNTPE"/>
    <property type="match status" value="1"/>
</dbReference>
<dbReference type="GO" id="GO:0005737">
    <property type="term" value="C:cytoplasm"/>
    <property type="evidence" value="ECO:0007669"/>
    <property type="project" value="TreeGrafter"/>
</dbReference>